<keyword evidence="2" id="KW-0378">Hydrolase</keyword>
<dbReference type="RefSeq" id="WP_379830284.1">
    <property type="nucleotide sequence ID" value="NZ_JBHUHU010000002.1"/>
</dbReference>
<reference evidence="3" key="1">
    <citation type="journal article" date="2019" name="Int. J. Syst. Evol. Microbiol.">
        <title>The Global Catalogue of Microorganisms (GCM) 10K type strain sequencing project: providing services to taxonomists for standard genome sequencing and annotation.</title>
        <authorList>
            <consortium name="The Broad Institute Genomics Platform"/>
            <consortium name="The Broad Institute Genome Sequencing Center for Infectious Disease"/>
            <person name="Wu L."/>
            <person name="Ma J."/>
        </authorList>
    </citation>
    <scope>NUCLEOTIDE SEQUENCE [LARGE SCALE GENOMIC DNA]</scope>
    <source>
        <strain evidence="3">JCM 3389</strain>
    </source>
</reference>
<organism evidence="2 3">
    <name type="scientific">Flagellimonas iocasae</name>
    <dbReference type="NCBI Taxonomy" id="2055905"/>
    <lineage>
        <taxon>Bacteria</taxon>
        <taxon>Pseudomonadati</taxon>
        <taxon>Bacteroidota</taxon>
        <taxon>Flavobacteriia</taxon>
        <taxon>Flavobacteriales</taxon>
        <taxon>Flavobacteriaceae</taxon>
        <taxon>Flagellimonas</taxon>
    </lineage>
</organism>
<proteinExistence type="predicted"/>
<dbReference type="Gene3D" id="3.40.630.10">
    <property type="entry name" value="Zn peptidases"/>
    <property type="match status" value="1"/>
</dbReference>
<dbReference type="PROSITE" id="PS51257">
    <property type="entry name" value="PROKAR_LIPOPROTEIN"/>
    <property type="match status" value="1"/>
</dbReference>
<dbReference type="InterPro" id="IPR000834">
    <property type="entry name" value="Peptidase_M14"/>
</dbReference>
<comment type="caution">
    <text evidence="2">The sequence shown here is derived from an EMBL/GenBank/DDBJ whole genome shotgun (WGS) entry which is preliminary data.</text>
</comment>
<dbReference type="EC" id="3.4.17.-" evidence="2"/>
<dbReference type="Pfam" id="PF00246">
    <property type="entry name" value="Peptidase_M14"/>
    <property type="match status" value="1"/>
</dbReference>
<feature type="domain" description="Peptidase M14" evidence="1">
    <location>
        <begin position="47"/>
        <end position="179"/>
    </location>
</feature>
<dbReference type="EMBL" id="JBHUHU010000002">
    <property type="protein sequence ID" value="MFD2099529.1"/>
    <property type="molecule type" value="Genomic_DNA"/>
</dbReference>
<dbReference type="GO" id="GO:0004180">
    <property type="term" value="F:carboxypeptidase activity"/>
    <property type="evidence" value="ECO:0007669"/>
    <property type="project" value="UniProtKB-KW"/>
</dbReference>
<gene>
    <name evidence="2" type="ORF">ACFSJE_07065</name>
</gene>
<keyword evidence="3" id="KW-1185">Reference proteome</keyword>
<dbReference type="Proteomes" id="UP001597342">
    <property type="component" value="Unassembled WGS sequence"/>
</dbReference>
<evidence type="ECO:0000259" key="1">
    <source>
        <dbReference type="Pfam" id="PF00246"/>
    </source>
</evidence>
<sequence length="591" mass="69093">MKRLIFFAVLIFLVSCETKTEDQVASYQTFYEASNGLETPTYQETIAFYIRLARDFPQINIHTIGKTDSGYPLHMVTFNPDGDFNFENVRKEKAIILINNGIHPGESDGIDATMLLYRDLATGKLKPPKKTILVTIPIYNIGGALNRNSTTRANQNGPLEYGFRGNAQNYDLNRDFIKMDTKNAKSFAQIFHQVKPDVFIDNHVSNGADYQYTLTHLFTQHNKLGGKMGDFLHDEFMPDLEHSLSKKDWDITPYVNVFNVPPELGFNQFMDHPRYSTGYTTLWNTFGLMVETHMLKPYKQRVEGTYELMESLIDVVERDYDDIKSLRKETMEANPKRTEYYFNWQVDTTQTSTLNFKGFEADRLQSEVTGLPRLKYDRSRPFTKETVYRDYFYPTDTVSVPAAYILKQGWEKVVDRLEANKINYFKLEKDTTLRIEAYEIADYQTRNAPYEGHYLHYNTQVKKHSKKVHFRAGDVMIPTQQAGIRYILETLEPQGVDSFFNWNFFDTVLQQKEGFSPYVFEDIALEMLEKDSVLRHNFLFKKEFEQEFAENWYAQLDWIFSQSKYLEDAYLNYPVYRILKNSEAAGILPKP</sequence>
<name>A0ABW4Y073_9FLAO</name>
<evidence type="ECO:0000313" key="3">
    <source>
        <dbReference type="Proteomes" id="UP001597342"/>
    </source>
</evidence>
<keyword evidence="2" id="KW-0645">Protease</keyword>
<dbReference type="SUPFAM" id="SSF53187">
    <property type="entry name" value="Zn-dependent exopeptidases"/>
    <property type="match status" value="1"/>
</dbReference>
<accession>A0ABW4Y073</accession>
<keyword evidence="2" id="KW-0121">Carboxypeptidase</keyword>
<dbReference type="CDD" id="cd06241">
    <property type="entry name" value="M14-like"/>
    <property type="match status" value="1"/>
</dbReference>
<protein>
    <submittedName>
        <fullName evidence="2">M14 family metallopeptidase</fullName>
        <ecNumber evidence="2">3.4.17.-</ecNumber>
    </submittedName>
</protein>
<evidence type="ECO:0000313" key="2">
    <source>
        <dbReference type="EMBL" id="MFD2099529.1"/>
    </source>
</evidence>